<dbReference type="InterPro" id="IPR013762">
    <property type="entry name" value="Integrase-like_cat_sf"/>
</dbReference>
<evidence type="ECO:0000313" key="9">
    <source>
        <dbReference type="Proteomes" id="UP000076512"/>
    </source>
</evidence>
<dbReference type="CDD" id="cd01189">
    <property type="entry name" value="INT_ICEBs1_C_like"/>
    <property type="match status" value="1"/>
</dbReference>
<protein>
    <submittedName>
        <fullName evidence="8">Integrase</fullName>
    </submittedName>
</protein>
<dbReference type="Gene3D" id="1.10.150.130">
    <property type="match status" value="1"/>
</dbReference>
<dbReference type="InterPro" id="IPR010998">
    <property type="entry name" value="Integrase_recombinase_N"/>
</dbReference>
<dbReference type="Gene3D" id="1.10.443.10">
    <property type="entry name" value="Intergrase catalytic core"/>
    <property type="match status" value="1"/>
</dbReference>
<gene>
    <name evidence="8" type="ORF">AWN90_40460</name>
</gene>
<evidence type="ECO:0000256" key="5">
    <source>
        <dbReference type="SAM" id="MobiDB-lite"/>
    </source>
</evidence>
<proteinExistence type="inferred from homology"/>
<dbReference type="PROSITE" id="PS51900">
    <property type="entry name" value="CB"/>
    <property type="match status" value="1"/>
</dbReference>
<dbReference type="EMBL" id="LWGR01000013">
    <property type="protein sequence ID" value="KZM70825.1"/>
    <property type="molecule type" value="Genomic_DNA"/>
</dbReference>
<dbReference type="GO" id="GO:0006310">
    <property type="term" value="P:DNA recombination"/>
    <property type="evidence" value="ECO:0007669"/>
    <property type="project" value="UniProtKB-KW"/>
</dbReference>
<dbReference type="SUPFAM" id="SSF56349">
    <property type="entry name" value="DNA breaking-rejoining enzymes"/>
    <property type="match status" value="1"/>
</dbReference>
<dbReference type="GO" id="GO:0003677">
    <property type="term" value="F:DNA binding"/>
    <property type="evidence" value="ECO:0007669"/>
    <property type="project" value="UniProtKB-UniRule"/>
</dbReference>
<reference evidence="8 9" key="1">
    <citation type="submission" date="2016-04" db="EMBL/GenBank/DDBJ databases">
        <authorList>
            <person name="Evans L.H."/>
            <person name="Alamgir A."/>
            <person name="Owens N."/>
            <person name="Weber N.D."/>
            <person name="Virtaneva K."/>
            <person name="Barbian K."/>
            <person name="Babar A."/>
            <person name="Rosenke K."/>
        </authorList>
    </citation>
    <scope>NUCLEOTIDE SEQUENCE [LARGE SCALE GENOMIC DNA]</scope>
    <source>
        <strain evidence="8 9">IFM 0406</strain>
    </source>
</reference>
<dbReference type="PANTHER" id="PTHR30349">
    <property type="entry name" value="PHAGE INTEGRASE-RELATED"/>
    <property type="match status" value="1"/>
</dbReference>
<feature type="compositionally biased region" description="Basic and acidic residues" evidence="5">
    <location>
        <begin position="26"/>
        <end position="45"/>
    </location>
</feature>
<dbReference type="OrthoDB" id="1822491at2"/>
<dbReference type="RefSeq" id="WP_067594491.1">
    <property type="nucleotide sequence ID" value="NZ_JABMCZ010000003.1"/>
</dbReference>
<dbReference type="InterPro" id="IPR011010">
    <property type="entry name" value="DNA_brk_join_enz"/>
</dbReference>
<evidence type="ECO:0000256" key="4">
    <source>
        <dbReference type="PROSITE-ProRule" id="PRU01248"/>
    </source>
</evidence>
<dbReference type="Proteomes" id="UP000076512">
    <property type="component" value="Unassembled WGS sequence"/>
</dbReference>
<feature type="domain" description="Tyr recombinase" evidence="6">
    <location>
        <begin position="214"/>
        <end position="395"/>
    </location>
</feature>
<dbReference type="PROSITE" id="PS51898">
    <property type="entry name" value="TYR_RECOMBINASE"/>
    <property type="match status" value="1"/>
</dbReference>
<keyword evidence="2 4" id="KW-0238">DNA-binding</keyword>
<dbReference type="PANTHER" id="PTHR30349:SF64">
    <property type="entry name" value="PROPHAGE INTEGRASE INTD-RELATED"/>
    <property type="match status" value="1"/>
</dbReference>
<evidence type="ECO:0000256" key="1">
    <source>
        <dbReference type="ARBA" id="ARBA00008857"/>
    </source>
</evidence>
<accession>A0A164JXP7</accession>
<dbReference type="InterPro" id="IPR050090">
    <property type="entry name" value="Tyrosine_recombinase_XerCD"/>
</dbReference>
<dbReference type="InterPro" id="IPR002104">
    <property type="entry name" value="Integrase_catalytic"/>
</dbReference>
<organism evidence="8 9">
    <name type="scientific">Nocardia terpenica</name>
    <dbReference type="NCBI Taxonomy" id="455432"/>
    <lineage>
        <taxon>Bacteria</taxon>
        <taxon>Bacillati</taxon>
        <taxon>Actinomycetota</taxon>
        <taxon>Actinomycetes</taxon>
        <taxon>Mycobacteriales</taxon>
        <taxon>Nocardiaceae</taxon>
        <taxon>Nocardia</taxon>
    </lineage>
</organism>
<dbReference type="Pfam" id="PF00589">
    <property type="entry name" value="Phage_integrase"/>
    <property type="match status" value="1"/>
</dbReference>
<keyword evidence="3" id="KW-0233">DNA recombination</keyword>
<dbReference type="GO" id="GO:0015074">
    <property type="term" value="P:DNA integration"/>
    <property type="evidence" value="ECO:0007669"/>
    <property type="project" value="InterPro"/>
</dbReference>
<evidence type="ECO:0000259" key="6">
    <source>
        <dbReference type="PROSITE" id="PS51898"/>
    </source>
</evidence>
<dbReference type="AlphaFoldDB" id="A0A164JXP7"/>
<dbReference type="STRING" id="455432.AWN90_40460"/>
<evidence type="ECO:0000256" key="3">
    <source>
        <dbReference type="ARBA" id="ARBA00023172"/>
    </source>
</evidence>
<sequence length="420" mass="47388">MTTKRNRRAGVEDLWHLKKPQPVLDEDGRPVLDKHGDPVTTDRSKLYGKGKRWRARYVDDQGEEHTQRFDRKADAQSWLDKATASLEQGTHVAPRDAQRTVQQWCDEWIKGYERHRGTTVDLARAHIKHIVAEFGDLPLSKVRPSAVKAWTAKLKTKGLEDSTKGLEDSTKGLEDSTIYALHSRLSQILGDAVHDGLLHRNPCSRRTSPPAGRQKVYVATTEQIWQLHDSMPEHLRVAILLGAFSGLRIAEVSELRVRNVDFIRGIVHPKQQWKERPLKTKASDAPIPIPHELTLMLSASVEKWPGDHMVCDEFGKPVSPWTLGRHVREVKSGIKDLPESFSFHDLRHYYASLLISKGADIKTVQARMRHGSAMTTLSYYAHLWPDADESTRTVIGGALKDRLETTAYPLRTEGPSAATG</sequence>
<comment type="similarity">
    <text evidence="1">Belongs to the 'phage' integrase family.</text>
</comment>
<feature type="region of interest" description="Disordered" evidence="5">
    <location>
        <begin position="19"/>
        <end position="45"/>
    </location>
</feature>
<evidence type="ECO:0000256" key="2">
    <source>
        <dbReference type="ARBA" id="ARBA00023125"/>
    </source>
</evidence>
<name>A0A164JXP7_9NOCA</name>
<feature type="domain" description="Core-binding (CB)" evidence="7">
    <location>
        <begin position="99"/>
        <end position="193"/>
    </location>
</feature>
<dbReference type="InterPro" id="IPR044068">
    <property type="entry name" value="CB"/>
</dbReference>
<evidence type="ECO:0000313" key="8">
    <source>
        <dbReference type="EMBL" id="KZM70825.1"/>
    </source>
</evidence>
<comment type="caution">
    <text evidence="8">The sequence shown here is derived from an EMBL/GenBank/DDBJ whole genome shotgun (WGS) entry which is preliminary data.</text>
</comment>
<keyword evidence="9" id="KW-1185">Reference proteome</keyword>
<evidence type="ECO:0000259" key="7">
    <source>
        <dbReference type="PROSITE" id="PS51900"/>
    </source>
</evidence>